<name>A0A165DQP8_EXIGL</name>
<dbReference type="PRINTS" id="PR00320">
    <property type="entry name" value="GPROTEINBRPT"/>
</dbReference>
<keyword evidence="2" id="KW-0677">Repeat</keyword>
<dbReference type="InParanoid" id="A0A165DQP8"/>
<evidence type="ECO:0000256" key="1">
    <source>
        <dbReference type="ARBA" id="ARBA00022574"/>
    </source>
</evidence>
<evidence type="ECO:0000313" key="4">
    <source>
        <dbReference type="EMBL" id="KZV85137.1"/>
    </source>
</evidence>
<dbReference type="PANTHER" id="PTHR19879:SF9">
    <property type="entry name" value="TRANSCRIPTION INITIATION FACTOR TFIID SUBUNIT 5"/>
    <property type="match status" value="1"/>
</dbReference>
<dbReference type="CDD" id="cd00200">
    <property type="entry name" value="WD40"/>
    <property type="match status" value="1"/>
</dbReference>
<protein>
    <submittedName>
        <fullName evidence="4">WD40 repeat-like protein</fullName>
    </submittedName>
</protein>
<keyword evidence="1 3" id="KW-0853">WD repeat</keyword>
<evidence type="ECO:0000256" key="3">
    <source>
        <dbReference type="PROSITE-ProRule" id="PRU00221"/>
    </source>
</evidence>
<evidence type="ECO:0000256" key="2">
    <source>
        <dbReference type="ARBA" id="ARBA00022737"/>
    </source>
</evidence>
<dbReference type="Proteomes" id="UP000077266">
    <property type="component" value="Unassembled WGS sequence"/>
</dbReference>
<feature type="repeat" description="WD" evidence="3">
    <location>
        <begin position="109"/>
        <end position="143"/>
    </location>
</feature>
<gene>
    <name evidence="4" type="ORF">EXIGLDRAFT_804972</name>
</gene>
<proteinExistence type="predicted"/>
<dbReference type="STRING" id="1314781.A0A165DQP8"/>
<dbReference type="SUPFAM" id="SSF50998">
    <property type="entry name" value="Quinoprotein alcohol dehydrogenase-like"/>
    <property type="match status" value="1"/>
</dbReference>
<dbReference type="InterPro" id="IPR001680">
    <property type="entry name" value="WD40_rpt"/>
</dbReference>
<accession>A0A165DQP8</accession>
<dbReference type="Pfam" id="PF00400">
    <property type="entry name" value="WD40"/>
    <property type="match status" value="6"/>
</dbReference>
<dbReference type="Gene3D" id="2.130.10.10">
    <property type="entry name" value="YVTN repeat-like/Quinoprotein amine dehydrogenase"/>
    <property type="match status" value="2"/>
</dbReference>
<organism evidence="4 5">
    <name type="scientific">Exidia glandulosa HHB12029</name>
    <dbReference type="NCBI Taxonomy" id="1314781"/>
    <lineage>
        <taxon>Eukaryota</taxon>
        <taxon>Fungi</taxon>
        <taxon>Dikarya</taxon>
        <taxon>Basidiomycota</taxon>
        <taxon>Agaricomycotina</taxon>
        <taxon>Agaricomycetes</taxon>
        <taxon>Auriculariales</taxon>
        <taxon>Exidiaceae</taxon>
        <taxon>Exidia</taxon>
    </lineage>
</organism>
<dbReference type="InterPro" id="IPR020472">
    <property type="entry name" value="WD40_PAC1"/>
</dbReference>
<evidence type="ECO:0000313" key="5">
    <source>
        <dbReference type="Proteomes" id="UP000077266"/>
    </source>
</evidence>
<dbReference type="InterPro" id="IPR015943">
    <property type="entry name" value="WD40/YVTN_repeat-like_dom_sf"/>
</dbReference>
<dbReference type="EMBL" id="KV426198">
    <property type="protein sequence ID" value="KZV85137.1"/>
    <property type="molecule type" value="Genomic_DNA"/>
</dbReference>
<reference evidence="4 5" key="1">
    <citation type="journal article" date="2016" name="Mol. Biol. Evol.">
        <title>Comparative Genomics of Early-Diverging Mushroom-Forming Fungi Provides Insights into the Origins of Lignocellulose Decay Capabilities.</title>
        <authorList>
            <person name="Nagy L.G."/>
            <person name="Riley R."/>
            <person name="Tritt A."/>
            <person name="Adam C."/>
            <person name="Daum C."/>
            <person name="Floudas D."/>
            <person name="Sun H."/>
            <person name="Yadav J.S."/>
            <person name="Pangilinan J."/>
            <person name="Larsson K.H."/>
            <person name="Matsuura K."/>
            <person name="Barry K."/>
            <person name="Labutti K."/>
            <person name="Kuo R."/>
            <person name="Ohm R.A."/>
            <person name="Bhattacharya S.S."/>
            <person name="Shirouzu T."/>
            <person name="Yoshinaga Y."/>
            <person name="Martin F.M."/>
            <person name="Grigoriev I.V."/>
            <person name="Hibbett D.S."/>
        </authorList>
    </citation>
    <scope>NUCLEOTIDE SEQUENCE [LARGE SCALE GENOMIC DNA]</scope>
    <source>
        <strain evidence="4 5">HHB12029</strain>
    </source>
</reference>
<dbReference type="PROSITE" id="PS50294">
    <property type="entry name" value="WD_REPEATS_REGION"/>
    <property type="match status" value="2"/>
</dbReference>
<feature type="repeat" description="WD" evidence="3">
    <location>
        <begin position="194"/>
        <end position="228"/>
    </location>
</feature>
<dbReference type="SMART" id="SM00320">
    <property type="entry name" value="WD40"/>
    <property type="match status" value="6"/>
</dbReference>
<keyword evidence="5" id="KW-1185">Reference proteome</keyword>
<dbReference type="PROSITE" id="PS50082">
    <property type="entry name" value="WD_REPEATS_2"/>
    <property type="match status" value="3"/>
</dbReference>
<dbReference type="InterPro" id="IPR011047">
    <property type="entry name" value="Quinoprotein_ADH-like_sf"/>
</dbReference>
<dbReference type="OrthoDB" id="2752061at2759"/>
<feature type="repeat" description="WD" evidence="3">
    <location>
        <begin position="145"/>
        <end position="186"/>
    </location>
</feature>
<dbReference type="PANTHER" id="PTHR19879">
    <property type="entry name" value="TRANSCRIPTION INITIATION FACTOR TFIID"/>
    <property type="match status" value="1"/>
</dbReference>
<dbReference type="AlphaFoldDB" id="A0A165DQP8"/>
<sequence length="309" mass="32915">MMLAAHYPRRAPLASDIHGALFLSAVSSVLFRASGELCIWNHETETASVTFHICRDDWVVAISPDGRFIASSGRNELLLASGESDCNTVSIWDTATGRRCLGPLPTPYIWSLAFSPDGSILASGGGDGHVLRWDTANGREVLPSITGPSQSINVVAFTPDGSRIVAGSEDGSICVWLVSTGELVVCLFDAHPEVFCLAFSPDNSQFASGGSDGSVNIWDATTYERDCTLPAPAATTRVTFSPDGLYIASYSDDDDVDKTILVWDLATRSTVGEPVSCHTVMDLAFEPGGGVLRAACADGTVRLVYFRLL</sequence>